<protein>
    <submittedName>
        <fullName evidence="4">Integrase catalytic domain-containing protein</fullName>
    </submittedName>
</protein>
<keyword evidence="5" id="KW-1185">Reference proteome</keyword>
<reference evidence="3" key="2">
    <citation type="submission" date="2024-04" db="EMBL/GenBank/DDBJ databases">
        <authorList>
            <person name="Chen Y."/>
            <person name="Shah S."/>
            <person name="Dougan E. K."/>
            <person name="Thang M."/>
            <person name="Chan C."/>
        </authorList>
    </citation>
    <scope>NUCLEOTIDE SEQUENCE [LARGE SCALE GENOMIC DNA]</scope>
</reference>
<comment type="caution">
    <text evidence="2">The sequence shown here is derived from an EMBL/GenBank/DDBJ whole genome shotgun (WGS) entry which is preliminary data.</text>
</comment>
<accession>A0A9P1FGY5</accession>
<feature type="region of interest" description="Disordered" evidence="1">
    <location>
        <begin position="758"/>
        <end position="783"/>
    </location>
</feature>
<proteinExistence type="predicted"/>
<evidence type="ECO:0000313" key="5">
    <source>
        <dbReference type="Proteomes" id="UP001152797"/>
    </source>
</evidence>
<feature type="compositionally biased region" description="Low complexity" evidence="1">
    <location>
        <begin position="361"/>
        <end position="381"/>
    </location>
</feature>
<feature type="region of interest" description="Disordered" evidence="1">
    <location>
        <begin position="423"/>
        <end position="459"/>
    </location>
</feature>
<dbReference type="EMBL" id="CAMXCT020000288">
    <property type="protein sequence ID" value="CAL1130044.1"/>
    <property type="molecule type" value="Genomic_DNA"/>
</dbReference>
<dbReference type="EMBL" id="CAMXCT030000288">
    <property type="protein sequence ID" value="CAL4763981.1"/>
    <property type="molecule type" value="Genomic_DNA"/>
</dbReference>
<sequence>MARSPQEKKQAWFTWLFDLVDLSSDTAIPVAPFHWAHANLGSLRNLLLRAVEAELQAALNAAGVRRAKFSAARATEPEVMGPKRKKKEDVVAPEKVTPDAKHPRPADGDEEMKDEPPPRNLLGSLDDAAGEDCDTMDRPEATGVTTADTVDKSPEDFTKMSTLSMSPGMMDNIADTLKAASSSEALVATPSPLERPAAPPTIVADEARPVDIAKVKEDLGGDGIVVPVATPTRAMLQYWQRWKVPKNSSGSMSTSTLMYTPASNPVSTAPAPGLTDPAPEATHVASAPSFAAAALPAPAEPVAEAPAPSSAPPAPSSAVATSPALSASTLLDDPKSPDVIVVESVSPAFGSYHPDNQLGLEDTAPAEPAATPVDTPAEAPVSVEPTPGATPKAPETSAGTPTATPSDVAAALKRATTVDLLPPTAPPGSVASGVPSEVPSTVPAGSGVVPETTKDIPPNGSAAAIAYRRRRAWKARFHRTGTSPNTPDVVKEKFKEVQASKSNLEWDKLFDQWVACGENWWKSELFMESKSTKEVARMGKWKTMSRADLLEKYHHDATLVDDLISRKTDDKLFESNPDFPKREDLRVYWCWDSSIETDRDARLNSIGTRSSGALDCSTASSLQSAPLAASMTTGSTGFLRSAGGGTPAAPAKPAKPEPKPKSSKPPKAKTASQEATKVMKDVSSAILECKSWKNKLEAAGAPANMIQALVNDCNSHLSSMEISRQTLEGAVAQGENDDELRAKSAELAKHLADYKNAAKHCRKHCAPPKQPKSKAAPAAGATS</sequence>
<organism evidence="2">
    <name type="scientific">Cladocopium goreaui</name>
    <dbReference type="NCBI Taxonomy" id="2562237"/>
    <lineage>
        <taxon>Eukaryota</taxon>
        <taxon>Sar</taxon>
        <taxon>Alveolata</taxon>
        <taxon>Dinophyceae</taxon>
        <taxon>Suessiales</taxon>
        <taxon>Symbiodiniaceae</taxon>
        <taxon>Cladocopium</taxon>
    </lineage>
</organism>
<feature type="compositionally biased region" description="Basic and acidic residues" evidence="1">
    <location>
        <begin position="87"/>
        <end position="107"/>
    </location>
</feature>
<gene>
    <name evidence="2" type="ORF">C1SCF055_LOCUS4872</name>
</gene>
<feature type="region of interest" description="Disordered" evidence="1">
    <location>
        <begin position="70"/>
        <end position="155"/>
    </location>
</feature>
<evidence type="ECO:0000313" key="2">
    <source>
        <dbReference type="EMBL" id="CAI3976669.1"/>
    </source>
</evidence>
<feature type="compositionally biased region" description="Low complexity" evidence="1">
    <location>
        <begin position="773"/>
        <end position="783"/>
    </location>
</feature>
<name>A0A9P1FGY5_9DINO</name>
<reference evidence="2" key="1">
    <citation type="submission" date="2022-10" db="EMBL/GenBank/DDBJ databases">
        <authorList>
            <person name="Chen Y."/>
            <person name="Dougan E. K."/>
            <person name="Chan C."/>
            <person name="Rhodes N."/>
            <person name="Thang M."/>
        </authorList>
    </citation>
    <scope>NUCLEOTIDE SEQUENCE</scope>
</reference>
<dbReference type="Proteomes" id="UP001152797">
    <property type="component" value="Unassembled WGS sequence"/>
</dbReference>
<feature type="region of interest" description="Disordered" evidence="1">
    <location>
        <begin position="301"/>
        <end position="320"/>
    </location>
</feature>
<evidence type="ECO:0000313" key="4">
    <source>
        <dbReference type="EMBL" id="CAL4763981.1"/>
    </source>
</evidence>
<evidence type="ECO:0000313" key="3">
    <source>
        <dbReference type="EMBL" id="CAL1130044.1"/>
    </source>
</evidence>
<dbReference type="AlphaFoldDB" id="A0A9P1FGY5"/>
<dbReference type="EMBL" id="CAMXCT010000288">
    <property type="protein sequence ID" value="CAI3976669.1"/>
    <property type="molecule type" value="Genomic_DNA"/>
</dbReference>
<evidence type="ECO:0000256" key="1">
    <source>
        <dbReference type="SAM" id="MobiDB-lite"/>
    </source>
</evidence>
<feature type="region of interest" description="Disordered" evidence="1">
    <location>
        <begin position="636"/>
        <end position="676"/>
    </location>
</feature>
<feature type="region of interest" description="Disordered" evidence="1">
    <location>
        <begin position="352"/>
        <end position="405"/>
    </location>
</feature>